<accession>A0A396H4V2</accession>
<dbReference type="AlphaFoldDB" id="A0A396H4V2"/>
<keyword evidence="2" id="KW-0695">RNA-directed DNA polymerase</keyword>
<evidence type="ECO:0000313" key="3">
    <source>
        <dbReference type="Proteomes" id="UP000265566"/>
    </source>
</evidence>
<dbReference type="EMBL" id="PSQE01000007">
    <property type="protein sequence ID" value="RHN46175.1"/>
    <property type="molecule type" value="Genomic_DNA"/>
</dbReference>
<comment type="caution">
    <text evidence="2">The sequence shown here is derived from an EMBL/GenBank/DDBJ whole genome shotgun (WGS) entry which is preliminary data.</text>
</comment>
<name>A0A396H4V2_MEDTR</name>
<dbReference type="InterPro" id="IPR026960">
    <property type="entry name" value="RVT-Znf"/>
</dbReference>
<evidence type="ECO:0000313" key="2">
    <source>
        <dbReference type="EMBL" id="RHN46175.1"/>
    </source>
</evidence>
<keyword evidence="2" id="KW-0548">Nucleotidyltransferase</keyword>
<dbReference type="Pfam" id="PF13966">
    <property type="entry name" value="zf-RVT"/>
    <property type="match status" value="1"/>
</dbReference>
<protein>
    <submittedName>
        <fullName evidence="2">Putative reverse transcriptase zinc-binding domain-containing protein</fullName>
    </submittedName>
</protein>
<evidence type="ECO:0000259" key="1">
    <source>
        <dbReference type="Pfam" id="PF13966"/>
    </source>
</evidence>
<reference evidence="3" key="1">
    <citation type="journal article" date="2018" name="Nat. Plants">
        <title>Whole-genome landscape of Medicago truncatula symbiotic genes.</title>
        <authorList>
            <person name="Pecrix Y."/>
            <person name="Staton S.E."/>
            <person name="Sallet E."/>
            <person name="Lelandais-Briere C."/>
            <person name="Moreau S."/>
            <person name="Carrere S."/>
            <person name="Blein T."/>
            <person name="Jardinaud M.F."/>
            <person name="Latrasse D."/>
            <person name="Zouine M."/>
            <person name="Zahm M."/>
            <person name="Kreplak J."/>
            <person name="Mayjonade B."/>
            <person name="Satge C."/>
            <person name="Perez M."/>
            <person name="Cauet S."/>
            <person name="Marande W."/>
            <person name="Chantry-Darmon C."/>
            <person name="Lopez-Roques C."/>
            <person name="Bouchez O."/>
            <person name="Berard A."/>
            <person name="Debelle F."/>
            <person name="Munos S."/>
            <person name="Bendahmane A."/>
            <person name="Berges H."/>
            <person name="Niebel A."/>
            <person name="Buitink J."/>
            <person name="Frugier F."/>
            <person name="Benhamed M."/>
            <person name="Crespi M."/>
            <person name="Gouzy J."/>
            <person name="Gamas P."/>
        </authorList>
    </citation>
    <scope>NUCLEOTIDE SEQUENCE [LARGE SCALE GENOMIC DNA]</scope>
    <source>
        <strain evidence="3">cv. Jemalong A17</strain>
    </source>
</reference>
<dbReference type="Gramene" id="rna40619">
    <property type="protein sequence ID" value="RHN46175.1"/>
    <property type="gene ID" value="gene40619"/>
</dbReference>
<proteinExistence type="predicted"/>
<dbReference type="Proteomes" id="UP000265566">
    <property type="component" value="Chromosome 7"/>
</dbReference>
<gene>
    <name evidence="2" type="ORF">MtrunA17_Chr7g0239351</name>
</gene>
<feature type="domain" description="Reverse transcriptase zinc-binding" evidence="1">
    <location>
        <begin position="1"/>
        <end position="50"/>
    </location>
</feature>
<sequence length="95" mass="10899">MWRICRNCLPTRVRLKDKRVTCPMDCTLCTVGSEDTLHLIFQCSSSLNVWSMLPFLSTISILLQQDMDSKNIIFKALHDLSNEDAALFCCVLWSI</sequence>
<keyword evidence="2" id="KW-0808">Transferase</keyword>
<organism evidence="2 3">
    <name type="scientific">Medicago truncatula</name>
    <name type="common">Barrel medic</name>
    <name type="synonym">Medicago tribuloides</name>
    <dbReference type="NCBI Taxonomy" id="3880"/>
    <lineage>
        <taxon>Eukaryota</taxon>
        <taxon>Viridiplantae</taxon>
        <taxon>Streptophyta</taxon>
        <taxon>Embryophyta</taxon>
        <taxon>Tracheophyta</taxon>
        <taxon>Spermatophyta</taxon>
        <taxon>Magnoliopsida</taxon>
        <taxon>eudicotyledons</taxon>
        <taxon>Gunneridae</taxon>
        <taxon>Pentapetalae</taxon>
        <taxon>rosids</taxon>
        <taxon>fabids</taxon>
        <taxon>Fabales</taxon>
        <taxon>Fabaceae</taxon>
        <taxon>Papilionoideae</taxon>
        <taxon>50 kb inversion clade</taxon>
        <taxon>NPAAA clade</taxon>
        <taxon>Hologalegina</taxon>
        <taxon>IRL clade</taxon>
        <taxon>Trifolieae</taxon>
        <taxon>Medicago</taxon>
    </lineage>
</organism>
<dbReference type="GO" id="GO:0003964">
    <property type="term" value="F:RNA-directed DNA polymerase activity"/>
    <property type="evidence" value="ECO:0007669"/>
    <property type="project" value="UniProtKB-KW"/>
</dbReference>